<gene>
    <name evidence="4" type="ORF">DI542_12125</name>
</gene>
<accession>A0A2W5REJ1</accession>
<reference evidence="4 5" key="1">
    <citation type="submission" date="2017-11" db="EMBL/GenBank/DDBJ databases">
        <title>Infants hospitalized years apart are colonized by the same room-sourced microbial strains.</title>
        <authorList>
            <person name="Brooks B."/>
            <person name="Olm M.R."/>
            <person name="Firek B.A."/>
            <person name="Baker R."/>
            <person name="Thomas B.C."/>
            <person name="Morowitz M.J."/>
            <person name="Banfield J.F."/>
        </authorList>
    </citation>
    <scope>NUCLEOTIDE SEQUENCE [LARGE SCALE GENOMIC DNA]</scope>
    <source>
        <strain evidence="4">S2_003_000_R3_20</strain>
    </source>
</reference>
<dbReference type="InterPro" id="IPR012902">
    <property type="entry name" value="N_methyl_site"/>
</dbReference>
<evidence type="ECO:0000256" key="1">
    <source>
        <dbReference type="ARBA" id="ARBA00022481"/>
    </source>
</evidence>
<dbReference type="Pfam" id="PF16732">
    <property type="entry name" value="ComP_DUS"/>
    <property type="match status" value="1"/>
</dbReference>
<dbReference type="NCBIfam" id="TIGR02532">
    <property type="entry name" value="IV_pilin_GFxxxE"/>
    <property type="match status" value="1"/>
</dbReference>
<dbReference type="Pfam" id="PF07963">
    <property type="entry name" value="N_methyl"/>
    <property type="match status" value="1"/>
</dbReference>
<dbReference type="InterPro" id="IPR000983">
    <property type="entry name" value="Bac_GSPG_pilin"/>
</dbReference>
<evidence type="ECO:0000256" key="3">
    <source>
        <dbReference type="SAM" id="Phobius"/>
    </source>
</evidence>
<comment type="caution">
    <text evidence="4">The sequence shown here is derived from an EMBL/GenBank/DDBJ whole genome shotgun (WGS) entry which is preliminary data.</text>
</comment>
<sequence>MNKGFTLIELMIVVAIIAILAAIAYPSYQEYVRKTKRIEMQAAMQDVAAQLQKYKIANFKVTGATASDIGIKSAYPDTTTALYTVNLYWLDDKNTEQDSVPLGSEKWILVAQPIASSSQYGDGYISLNYKGERCWVKGSDKNSGKACSPSEVSNWDGR</sequence>
<evidence type="ECO:0000256" key="2">
    <source>
        <dbReference type="SAM" id="MobiDB-lite"/>
    </source>
</evidence>
<organism evidence="4 5">
    <name type="scientific">Acinetobacter johnsonii</name>
    <dbReference type="NCBI Taxonomy" id="40214"/>
    <lineage>
        <taxon>Bacteria</taxon>
        <taxon>Pseudomonadati</taxon>
        <taxon>Pseudomonadota</taxon>
        <taxon>Gammaproteobacteria</taxon>
        <taxon>Moraxellales</taxon>
        <taxon>Moraxellaceae</taxon>
        <taxon>Acinetobacter</taxon>
    </lineage>
</organism>
<evidence type="ECO:0000313" key="5">
    <source>
        <dbReference type="Proteomes" id="UP000249282"/>
    </source>
</evidence>
<dbReference type="PANTHER" id="PTHR30093">
    <property type="entry name" value="GENERAL SECRETION PATHWAY PROTEIN G"/>
    <property type="match status" value="1"/>
</dbReference>
<evidence type="ECO:0000313" key="4">
    <source>
        <dbReference type="EMBL" id="PZQ87319.1"/>
    </source>
</evidence>
<dbReference type="GO" id="GO:0015627">
    <property type="term" value="C:type II protein secretion system complex"/>
    <property type="evidence" value="ECO:0007669"/>
    <property type="project" value="InterPro"/>
</dbReference>
<dbReference type="PRINTS" id="PR00813">
    <property type="entry name" value="BCTERIALGSPG"/>
</dbReference>
<proteinExistence type="predicted"/>
<keyword evidence="3" id="KW-0812">Transmembrane</keyword>
<dbReference type="GO" id="GO:0043683">
    <property type="term" value="P:type IV pilus assembly"/>
    <property type="evidence" value="ECO:0007669"/>
    <property type="project" value="InterPro"/>
</dbReference>
<keyword evidence="1" id="KW-0488">Methylation</keyword>
<name>A0A2W5REJ1_ACIJO</name>
<protein>
    <submittedName>
        <fullName evidence="4">Pilus assembly protein PilE</fullName>
    </submittedName>
</protein>
<dbReference type="Gene3D" id="3.30.700.10">
    <property type="entry name" value="Glycoprotein, Type 4 Pilin"/>
    <property type="match status" value="1"/>
</dbReference>
<dbReference type="InterPro" id="IPR045584">
    <property type="entry name" value="Pilin-like"/>
</dbReference>
<dbReference type="PANTHER" id="PTHR30093:SF47">
    <property type="entry name" value="TYPE IV PILUS NON-CORE MINOR PILIN PILE"/>
    <property type="match status" value="1"/>
</dbReference>
<feature type="region of interest" description="Disordered" evidence="2">
    <location>
        <begin position="139"/>
        <end position="158"/>
    </location>
</feature>
<feature type="transmembrane region" description="Helical" evidence="3">
    <location>
        <begin position="6"/>
        <end position="28"/>
    </location>
</feature>
<keyword evidence="3" id="KW-0472">Membrane</keyword>
<dbReference type="SUPFAM" id="SSF54523">
    <property type="entry name" value="Pili subunits"/>
    <property type="match status" value="1"/>
</dbReference>
<dbReference type="PROSITE" id="PS00409">
    <property type="entry name" value="PROKAR_NTER_METHYL"/>
    <property type="match status" value="1"/>
</dbReference>
<dbReference type="EMBL" id="QFQJ01000069">
    <property type="protein sequence ID" value="PZQ87319.1"/>
    <property type="molecule type" value="Genomic_DNA"/>
</dbReference>
<dbReference type="AlphaFoldDB" id="A0A2W5REJ1"/>
<dbReference type="InterPro" id="IPR031982">
    <property type="entry name" value="PilE-like"/>
</dbReference>
<dbReference type="GO" id="GO:0015628">
    <property type="term" value="P:protein secretion by the type II secretion system"/>
    <property type="evidence" value="ECO:0007669"/>
    <property type="project" value="InterPro"/>
</dbReference>
<keyword evidence="3" id="KW-1133">Transmembrane helix</keyword>
<dbReference type="Proteomes" id="UP000249282">
    <property type="component" value="Unassembled WGS sequence"/>
</dbReference>